<evidence type="ECO:0000256" key="7">
    <source>
        <dbReference type="ARBA" id="ARBA00022679"/>
    </source>
</evidence>
<feature type="compositionally biased region" description="Low complexity" evidence="13">
    <location>
        <begin position="426"/>
        <end position="442"/>
    </location>
</feature>
<keyword evidence="16" id="KW-1185">Reference proteome</keyword>
<feature type="compositionally biased region" description="Polar residues" evidence="13">
    <location>
        <begin position="486"/>
        <end position="495"/>
    </location>
</feature>
<comment type="pathway">
    <text evidence="3">Protein modification; protein ubiquitination.</text>
</comment>
<evidence type="ECO:0000256" key="13">
    <source>
        <dbReference type="SAM" id="MobiDB-lite"/>
    </source>
</evidence>
<dbReference type="AlphaFoldDB" id="A0ABD1EK35"/>
<evidence type="ECO:0000256" key="8">
    <source>
        <dbReference type="ARBA" id="ARBA00022723"/>
    </source>
</evidence>
<comment type="similarity">
    <text evidence="11">Belongs to the ZNF598/HEL2 family.</text>
</comment>
<dbReference type="Proteomes" id="UP001566132">
    <property type="component" value="Unassembled WGS sequence"/>
</dbReference>
<evidence type="ECO:0000313" key="15">
    <source>
        <dbReference type="EMBL" id="KAL1495013.1"/>
    </source>
</evidence>
<dbReference type="PROSITE" id="PS00028">
    <property type="entry name" value="ZINC_FINGER_C2H2_1"/>
    <property type="match status" value="1"/>
</dbReference>
<comment type="subcellular location">
    <subcellularLocation>
        <location evidence="2">Cytoplasm</location>
    </subcellularLocation>
</comment>
<comment type="caution">
    <text evidence="15">The sequence shown here is derived from an EMBL/GenBank/DDBJ whole genome shotgun (WGS) entry which is preliminary data.</text>
</comment>
<evidence type="ECO:0000256" key="10">
    <source>
        <dbReference type="ARBA" id="ARBA00022833"/>
    </source>
</evidence>
<evidence type="ECO:0000313" key="16">
    <source>
        <dbReference type="Proteomes" id="UP001566132"/>
    </source>
</evidence>
<evidence type="ECO:0000256" key="11">
    <source>
        <dbReference type="ARBA" id="ARBA00035113"/>
    </source>
</evidence>
<keyword evidence="8" id="KW-0479">Metal-binding</keyword>
<evidence type="ECO:0000256" key="5">
    <source>
        <dbReference type="ARBA" id="ARBA00022490"/>
    </source>
</evidence>
<dbReference type="InterPro" id="IPR044288">
    <property type="entry name" value="ZNF598/HEL2"/>
</dbReference>
<gene>
    <name evidence="15" type="ORF">ABEB36_010503</name>
</gene>
<evidence type="ECO:0000256" key="12">
    <source>
        <dbReference type="PROSITE-ProRule" id="PRU00175"/>
    </source>
</evidence>
<comment type="catalytic activity">
    <reaction evidence="1">
        <text>S-ubiquitinyl-[E2 ubiquitin-conjugating enzyme]-L-cysteine + [acceptor protein]-L-lysine = [E2 ubiquitin-conjugating enzyme]-L-cysteine + N(6)-ubiquitinyl-[acceptor protein]-L-lysine.</text>
        <dbReference type="EC" id="2.3.2.27"/>
    </reaction>
</comment>
<dbReference type="PANTHER" id="PTHR22938">
    <property type="entry name" value="ZINC FINGER PROTEIN 598"/>
    <property type="match status" value="1"/>
</dbReference>
<evidence type="ECO:0000256" key="4">
    <source>
        <dbReference type="ARBA" id="ARBA00012483"/>
    </source>
</evidence>
<feature type="compositionally biased region" description="Low complexity" evidence="13">
    <location>
        <begin position="648"/>
        <end position="657"/>
    </location>
</feature>
<dbReference type="InterPro" id="IPR041888">
    <property type="entry name" value="RING-HC_ZNF598/HEL2"/>
</dbReference>
<dbReference type="SUPFAM" id="SSF57850">
    <property type="entry name" value="RING/U-box"/>
    <property type="match status" value="1"/>
</dbReference>
<evidence type="ECO:0000259" key="14">
    <source>
        <dbReference type="PROSITE" id="PS50089"/>
    </source>
</evidence>
<keyword evidence="10" id="KW-0862">Zinc</keyword>
<feature type="compositionally biased region" description="Basic and acidic residues" evidence="13">
    <location>
        <begin position="288"/>
        <end position="307"/>
    </location>
</feature>
<dbReference type="Pfam" id="PF23230">
    <property type="entry name" value="zf-C2H2_13"/>
    <property type="match status" value="1"/>
</dbReference>
<feature type="region of interest" description="Disordered" evidence="13">
    <location>
        <begin position="281"/>
        <end position="320"/>
    </location>
</feature>
<feature type="region of interest" description="Disordered" evidence="13">
    <location>
        <begin position="387"/>
        <end position="451"/>
    </location>
</feature>
<dbReference type="EC" id="2.3.2.27" evidence="4"/>
<dbReference type="InterPro" id="IPR057634">
    <property type="entry name" value="PAH_ZNF598/HEL2"/>
</dbReference>
<dbReference type="Gene3D" id="3.30.40.10">
    <property type="entry name" value="Zinc/RING finger domain, C3HC4 (zinc finger)"/>
    <property type="match status" value="1"/>
</dbReference>
<dbReference type="CDD" id="cd16615">
    <property type="entry name" value="RING-HC_ZNF598"/>
    <property type="match status" value="1"/>
</dbReference>
<sequence>MASKNVDHSTEGDNLCVVCFKNVEIYSIGICDHAVCFECSTRMRILCKQNECPICRGELQKVLFTRDLRPYATLYPKFEKSSLQDRNVGIIFCTPDVQRAYLKLLEHRCRICEKANHNWAFKSFNQLKDHMRREHELFYCDICSEHLKIFSFERDCYTRQDLAYHRRKGDKNNTSHRGHPLCEFCDTRFMDNDELFRHLRRNHLFCHICDTDGKHQYYNAMEDLKQHFREEHFLCEEGECKTMLLTAVFKTEIDLKAHIATHHGRNMSKSANRQARTLELEFTMAPRQRSENIRSRKPNDRPERNEDGNSFAAEPGGSNSQSQVFVNPLAFAKFPALGGATVETPSNFTLVSKNYTKFTNAAFSSNDFPSLGGSSNSRQAPAVRITANSAAGTSAPEVTITRTVRNPQPLAQKPKEAFPALGGTASKPSSSSTVRLSVNSNNQQQPAPKVSIQVNQQSNGAITTHITTTSAPSTSQRNTDLFPALSENNDSTQFDVKQPKWVQPRQKKQEPETKKATTSRGVLESGALDLNSFPSLSKDKPKKSSSVTLPVDSWVNLNTLKNSTKGVKGSDNSATKVSVENGAKAGGAVNKNKKVEAAKKTNQKNAKAIAQATSKLSSKLESLKLVSVNSSENSEETKKSKKKKNKNSSENGNNNEMDNNKKEVNDNKNRPDLNHNEITVMKNGFTKKRSELKIDNLIGNESPSVESATKPPPGFSNMGPIKPPPGFNNSSNCSLNICNDLTFTTSRGQSFAISPSNGQPTYKAPQNLQIRNQNLIKRLKEILNDDEKIIEFKSLSDKFRKSDVDVTTYTNHCHRMLGERFDDVIPELLVLLPDIKKQQELYKELRGWSIENMEVCINCHQVVLKRDLDEHFNHHLLENHFPTLGSAQKISSSWKK</sequence>
<dbReference type="InterPro" id="IPR056437">
    <property type="entry name" value="Znf-C2H2_ZNF598/HEL2"/>
</dbReference>
<dbReference type="GO" id="GO:0061630">
    <property type="term" value="F:ubiquitin protein ligase activity"/>
    <property type="evidence" value="ECO:0007669"/>
    <property type="project" value="UniProtKB-EC"/>
</dbReference>
<keyword evidence="6" id="KW-0597">Phosphoprotein</keyword>
<feature type="domain" description="RING-type" evidence="14">
    <location>
        <begin position="16"/>
        <end position="56"/>
    </location>
</feature>
<reference evidence="15 16" key="1">
    <citation type="submission" date="2024-05" db="EMBL/GenBank/DDBJ databases">
        <title>Genetic variation in Jamaican populations of the coffee berry borer (Hypothenemus hampei).</title>
        <authorList>
            <person name="Errbii M."/>
            <person name="Myrie A."/>
        </authorList>
    </citation>
    <scope>NUCLEOTIDE SEQUENCE [LARGE SCALE GENOMIC DNA]</scope>
    <source>
        <strain evidence="15">JA-Hopewell-2020-01-JO</strain>
        <tissue evidence="15">Whole body</tissue>
    </source>
</reference>
<dbReference type="SMART" id="SM00355">
    <property type="entry name" value="ZnF_C2H2"/>
    <property type="match status" value="5"/>
</dbReference>
<dbReference type="InterPro" id="IPR013087">
    <property type="entry name" value="Znf_C2H2_type"/>
</dbReference>
<dbReference type="GO" id="GO:0005737">
    <property type="term" value="C:cytoplasm"/>
    <property type="evidence" value="ECO:0007669"/>
    <property type="project" value="UniProtKB-SubCell"/>
</dbReference>
<feature type="region of interest" description="Disordered" evidence="13">
    <location>
        <begin position="466"/>
        <end position="547"/>
    </location>
</feature>
<dbReference type="Pfam" id="PF23202">
    <property type="entry name" value="PAH_ZNF598"/>
    <property type="match status" value="1"/>
</dbReference>
<dbReference type="Pfam" id="PF25447">
    <property type="entry name" value="RING_ZNF598"/>
    <property type="match status" value="1"/>
</dbReference>
<dbReference type="PROSITE" id="PS50089">
    <property type="entry name" value="ZF_RING_2"/>
    <property type="match status" value="1"/>
</dbReference>
<keyword evidence="5" id="KW-0963">Cytoplasm</keyword>
<protein>
    <recommendedName>
        <fullName evidence="4">RING-type E3 ubiquitin transferase</fullName>
        <ecNumber evidence="4">2.3.2.27</ecNumber>
    </recommendedName>
</protein>
<name>A0ABD1EK35_HYPHA</name>
<dbReference type="InterPro" id="IPR013083">
    <property type="entry name" value="Znf_RING/FYVE/PHD"/>
</dbReference>
<evidence type="ECO:0000256" key="1">
    <source>
        <dbReference type="ARBA" id="ARBA00000900"/>
    </source>
</evidence>
<evidence type="ECO:0000256" key="6">
    <source>
        <dbReference type="ARBA" id="ARBA00022553"/>
    </source>
</evidence>
<dbReference type="InterPro" id="IPR001841">
    <property type="entry name" value="Znf_RING"/>
</dbReference>
<feature type="compositionally biased region" description="Basic and acidic residues" evidence="13">
    <location>
        <begin position="658"/>
        <end position="674"/>
    </location>
</feature>
<feature type="region of interest" description="Disordered" evidence="13">
    <location>
        <begin position="626"/>
        <end position="674"/>
    </location>
</feature>
<dbReference type="PANTHER" id="PTHR22938:SF0">
    <property type="entry name" value="E3 UBIQUITIN-PROTEIN LIGASE ZNF598"/>
    <property type="match status" value="1"/>
</dbReference>
<proteinExistence type="inferred from homology"/>
<dbReference type="EMBL" id="JBDJPC010000007">
    <property type="protein sequence ID" value="KAL1495013.1"/>
    <property type="molecule type" value="Genomic_DNA"/>
</dbReference>
<evidence type="ECO:0000256" key="2">
    <source>
        <dbReference type="ARBA" id="ARBA00004496"/>
    </source>
</evidence>
<feature type="compositionally biased region" description="Low complexity" evidence="13">
    <location>
        <begin position="466"/>
        <end position="475"/>
    </location>
</feature>
<keyword evidence="9 12" id="KW-0863">Zinc-finger</keyword>
<accession>A0ABD1EK35</accession>
<evidence type="ECO:0000256" key="9">
    <source>
        <dbReference type="ARBA" id="ARBA00022771"/>
    </source>
</evidence>
<keyword evidence="7" id="KW-0808">Transferase</keyword>
<dbReference type="GO" id="GO:0008270">
    <property type="term" value="F:zinc ion binding"/>
    <property type="evidence" value="ECO:0007669"/>
    <property type="project" value="UniProtKB-KW"/>
</dbReference>
<organism evidence="15 16">
    <name type="scientific">Hypothenemus hampei</name>
    <name type="common">Coffee berry borer</name>
    <dbReference type="NCBI Taxonomy" id="57062"/>
    <lineage>
        <taxon>Eukaryota</taxon>
        <taxon>Metazoa</taxon>
        <taxon>Ecdysozoa</taxon>
        <taxon>Arthropoda</taxon>
        <taxon>Hexapoda</taxon>
        <taxon>Insecta</taxon>
        <taxon>Pterygota</taxon>
        <taxon>Neoptera</taxon>
        <taxon>Endopterygota</taxon>
        <taxon>Coleoptera</taxon>
        <taxon>Polyphaga</taxon>
        <taxon>Cucujiformia</taxon>
        <taxon>Curculionidae</taxon>
        <taxon>Scolytinae</taxon>
        <taxon>Hypothenemus</taxon>
    </lineage>
</organism>
<evidence type="ECO:0000256" key="3">
    <source>
        <dbReference type="ARBA" id="ARBA00004906"/>
    </source>
</evidence>